<dbReference type="AlphaFoldDB" id="A0AAN4W019"/>
<dbReference type="InterPro" id="IPR050463">
    <property type="entry name" value="Gfo/Idh/MocA_oxidrdct_glycsds"/>
</dbReference>
<dbReference type="Proteomes" id="UP001310022">
    <property type="component" value="Unassembled WGS sequence"/>
</dbReference>
<dbReference type="NCBIfam" id="TIGR01409">
    <property type="entry name" value="TAT_signal_seq"/>
    <property type="match status" value="1"/>
</dbReference>
<protein>
    <submittedName>
        <fullName evidence="3">Oxidoreductase</fullName>
    </submittedName>
</protein>
<evidence type="ECO:0000259" key="1">
    <source>
        <dbReference type="Pfam" id="PF01408"/>
    </source>
</evidence>
<keyword evidence="4" id="KW-1185">Reference proteome</keyword>
<dbReference type="Gene3D" id="3.30.360.10">
    <property type="entry name" value="Dihydrodipicolinate Reductase, domain 2"/>
    <property type="match status" value="1"/>
</dbReference>
<name>A0AAN4W019_9BACT</name>
<dbReference type="Gene3D" id="3.40.50.720">
    <property type="entry name" value="NAD(P)-binding Rossmann-like Domain"/>
    <property type="match status" value="1"/>
</dbReference>
<dbReference type="EMBL" id="BQKE01000002">
    <property type="protein sequence ID" value="GJM63239.1"/>
    <property type="molecule type" value="Genomic_DNA"/>
</dbReference>
<dbReference type="InterPro" id="IPR019546">
    <property type="entry name" value="TAT_signal_bac_arc"/>
</dbReference>
<proteinExistence type="predicted"/>
<dbReference type="InterPro" id="IPR006311">
    <property type="entry name" value="TAT_signal"/>
</dbReference>
<evidence type="ECO:0000313" key="4">
    <source>
        <dbReference type="Proteomes" id="UP001310022"/>
    </source>
</evidence>
<dbReference type="PROSITE" id="PS51318">
    <property type="entry name" value="TAT"/>
    <property type="match status" value="1"/>
</dbReference>
<reference evidence="3 4" key="1">
    <citation type="submission" date="2021-12" db="EMBL/GenBank/DDBJ databases">
        <title>Genome sequencing of bacteria with rrn-lacking chromosome and rrn-plasmid.</title>
        <authorList>
            <person name="Anda M."/>
            <person name="Iwasaki W."/>
        </authorList>
    </citation>
    <scope>NUCLEOTIDE SEQUENCE [LARGE SCALE GENOMIC DNA]</scope>
    <source>
        <strain evidence="3 4">NBRC 15940</strain>
    </source>
</reference>
<sequence>MENRRSFLKKTGMVGAALALGAAPVLGRSGKSAVKIAIIGTGSRGMLLLKFLLSIQQNHSFQLAALCDNYAPNLNAALRVCQEKGKAPTVYEDFQEMIHSEALDGVIIATPLHTHARIAIAAMRADIHVMCEKAMARTLEDTRRMYEVHQATGKILLIGHQRTFNPKYLKAMEDIHAGKLGEIGQIKAYWHRNNDWRRLLPEGQKQLERQINWRLYKEYSAGLFTELMTHQLQVANWALQTSPVTVRATGSIRYWKDGREVPDNIAVIFSYADGTQFIYDSMTSSSLIGVEEQIMGSKGMMELEANKIFWEEAEKQPKPEVIKQLAAQIKAGKMEPVKAGGSSWKLEEAAVKADGPILENAGTDDGTINLLAGFISFLHGEPFPEWMSRSAYQASAWTLLAEQAMESGKALAMPQKFQV</sequence>
<dbReference type="GO" id="GO:0000166">
    <property type="term" value="F:nucleotide binding"/>
    <property type="evidence" value="ECO:0007669"/>
    <property type="project" value="InterPro"/>
</dbReference>
<comment type="caution">
    <text evidence="3">The sequence shown here is derived from an EMBL/GenBank/DDBJ whole genome shotgun (WGS) entry which is preliminary data.</text>
</comment>
<accession>A0AAN4W019</accession>
<dbReference type="InterPro" id="IPR036291">
    <property type="entry name" value="NAD(P)-bd_dom_sf"/>
</dbReference>
<organism evidence="3 4">
    <name type="scientific">Persicobacter diffluens</name>
    <dbReference type="NCBI Taxonomy" id="981"/>
    <lineage>
        <taxon>Bacteria</taxon>
        <taxon>Pseudomonadati</taxon>
        <taxon>Bacteroidota</taxon>
        <taxon>Cytophagia</taxon>
        <taxon>Cytophagales</taxon>
        <taxon>Persicobacteraceae</taxon>
        <taxon>Persicobacter</taxon>
    </lineage>
</organism>
<dbReference type="PANTHER" id="PTHR43818">
    <property type="entry name" value="BCDNA.GH03377"/>
    <property type="match status" value="1"/>
</dbReference>
<evidence type="ECO:0000313" key="3">
    <source>
        <dbReference type="EMBL" id="GJM63239.1"/>
    </source>
</evidence>
<dbReference type="InterPro" id="IPR000683">
    <property type="entry name" value="Gfo/Idh/MocA-like_OxRdtase_N"/>
</dbReference>
<dbReference type="SUPFAM" id="SSF55347">
    <property type="entry name" value="Glyceraldehyde-3-phosphate dehydrogenase-like, C-terminal domain"/>
    <property type="match status" value="1"/>
</dbReference>
<feature type="domain" description="GFO/IDH/MocA-like oxidoreductase" evidence="2">
    <location>
        <begin position="168"/>
        <end position="301"/>
    </location>
</feature>
<gene>
    <name evidence="3" type="ORF">PEDI_37910</name>
</gene>
<dbReference type="InterPro" id="IPR055170">
    <property type="entry name" value="GFO_IDH_MocA-like_dom"/>
</dbReference>
<evidence type="ECO:0000259" key="2">
    <source>
        <dbReference type="Pfam" id="PF22725"/>
    </source>
</evidence>
<dbReference type="PANTHER" id="PTHR43818:SF12">
    <property type="entry name" value="NADH-DEPENDENT DEHYDROGENASE-RELATED"/>
    <property type="match status" value="1"/>
</dbReference>
<dbReference type="Pfam" id="PF01408">
    <property type="entry name" value="GFO_IDH_MocA"/>
    <property type="match status" value="1"/>
</dbReference>
<dbReference type="RefSeq" id="WP_338238435.1">
    <property type="nucleotide sequence ID" value="NZ_BQKE01000002.1"/>
</dbReference>
<dbReference type="SUPFAM" id="SSF51735">
    <property type="entry name" value="NAD(P)-binding Rossmann-fold domains"/>
    <property type="match status" value="1"/>
</dbReference>
<feature type="domain" description="Gfo/Idh/MocA-like oxidoreductase N-terminal" evidence="1">
    <location>
        <begin position="34"/>
        <end position="160"/>
    </location>
</feature>
<dbReference type="Pfam" id="PF22725">
    <property type="entry name" value="GFO_IDH_MocA_C3"/>
    <property type="match status" value="1"/>
</dbReference>